<accession>A0AAE1ANQ5</accession>
<reference evidence="1" key="1">
    <citation type="journal article" date="2023" name="G3 (Bethesda)">
        <title>A reference genome for the long-term kleptoplast-retaining sea slug Elysia crispata morphotype clarki.</title>
        <authorList>
            <person name="Eastman K.E."/>
            <person name="Pendleton A.L."/>
            <person name="Shaikh M.A."/>
            <person name="Suttiyut T."/>
            <person name="Ogas R."/>
            <person name="Tomko P."/>
            <person name="Gavelis G."/>
            <person name="Widhalm J.R."/>
            <person name="Wisecaver J.H."/>
        </authorList>
    </citation>
    <scope>NUCLEOTIDE SEQUENCE</scope>
    <source>
        <strain evidence="1">ECLA1</strain>
    </source>
</reference>
<keyword evidence="2" id="KW-1185">Reference proteome</keyword>
<name>A0AAE1ANQ5_9GAST</name>
<evidence type="ECO:0000313" key="2">
    <source>
        <dbReference type="Proteomes" id="UP001283361"/>
    </source>
</evidence>
<organism evidence="1 2">
    <name type="scientific">Elysia crispata</name>
    <name type="common">lettuce slug</name>
    <dbReference type="NCBI Taxonomy" id="231223"/>
    <lineage>
        <taxon>Eukaryota</taxon>
        <taxon>Metazoa</taxon>
        <taxon>Spiralia</taxon>
        <taxon>Lophotrochozoa</taxon>
        <taxon>Mollusca</taxon>
        <taxon>Gastropoda</taxon>
        <taxon>Heterobranchia</taxon>
        <taxon>Euthyneura</taxon>
        <taxon>Panpulmonata</taxon>
        <taxon>Sacoglossa</taxon>
        <taxon>Placobranchoidea</taxon>
        <taxon>Plakobranchidae</taxon>
        <taxon>Elysia</taxon>
    </lineage>
</organism>
<evidence type="ECO:0000313" key="1">
    <source>
        <dbReference type="EMBL" id="KAK3791073.1"/>
    </source>
</evidence>
<dbReference type="AlphaFoldDB" id="A0AAE1ANQ5"/>
<comment type="caution">
    <text evidence="1">The sequence shown here is derived from an EMBL/GenBank/DDBJ whole genome shotgun (WGS) entry which is preliminary data.</text>
</comment>
<sequence>MYNEHIQVHHRTCMFLTGVTVLSAGSASTLSVHPITEANPPGERLLPLLLHPPTQSRIWIGTGARIILSVHNLPLPLTHSIPKSLWSVWVQARSRKAGKTLPRGPPQK</sequence>
<gene>
    <name evidence="1" type="ORF">RRG08_010477</name>
</gene>
<proteinExistence type="predicted"/>
<dbReference type="Proteomes" id="UP001283361">
    <property type="component" value="Unassembled WGS sequence"/>
</dbReference>
<protein>
    <submittedName>
        <fullName evidence="1">Uncharacterized protein</fullName>
    </submittedName>
</protein>
<dbReference type="EMBL" id="JAWDGP010001486">
    <property type="protein sequence ID" value="KAK3791073.1"/>
    <property type="molecule type" value="Genomic_DNA"/>
</dbReference>